<dbReference type="GO" id="GO:0005737">
    <property type="term" value="C:cytoplasm"/>
    <property type="evidence" value="ECO:0007669"/>
    <property type="project" value="TreeGrafter"/>
</dbReference>
<sequence>MGLQCGIVGLPNVGKSTLFNAISSGKAEAANYPFCTIEPNVGVVTVPDERLDTLEGLVKPQRVVPTIIEFVDIAGLVKGASQGAGLGNKFLANIREVDAIVHVVRCFEDDNIVHVEGKVDPVSDKEIIDAELQLKDLDSVDKKIQRIDKAARVGDAKAKAELEILKLYKTALEAGKSARTVQISPEEAEAAIGDISLMTVKPVIYVANVDEGSLPNGNKYSDALREAVKDEGAEVIVISAGIEAQIAEMEDPEERELFLGEYGLTESGLSKLIKASYKLLGLITYFTAGVKEVRAWTIHRGWKAPQAAGVIHSDFERKFIRAQVMKLPDFAQFKTEAGVREAGKLAVEGKEYVVQDGDIMEFLHSA</sequence>
<dbReference type="InterPro" id="IPR031167">
    <property type="entry name" value="G_OBG"/>
</dbReference>
<dbReference type="InterPro" id="IPR013029">
    <property type="entry name" value="YchF_C"/>
</dbReference>
<dbReference type="RefSeq" id="WP_046375524.1">
    <property type="nucleotide sequence ID" value="NZ_CP010429.1"/>
</dbReference>
<dbReference type="Gene3D" id="3.40.50.300">
    <property type="entry name" value="P-loop containing nucleotide triphosphate hydrolases"/>
    <property type="match status" value="1"/>
</dbReference>
<dbReference type="InterPro" id="IPR012676">
    <property type="entry name" value="TGS-like"/>
</dbReference>
<dbReference type="Gene3D" id="3.10.20.30">
    <property type="match status" value="1"/>
</dbReference>
<dbReference type="KEGG" id="srd:SD10_02435"/>
<dbReference type="PROSITE" id="PS51710">
    <property type="entry name" value="G_OBG"/>
    <property type="match status" value="1"/>
</dbReference>
<feature type="binding site" evidence="6">
    <location>
        <begin position="12"/>
        <end position="17"/>
    </location>
    <ligand>
        <name>ATP</name>
        <dbReference type="ChEBI" id="CHEBI:30616"/>
    </ligand>
</feature>
<dbReference type="OrthoDB" id="9807318at2"/>
<dbReference type="PIRSF" id="PIRSF006641">
    <property type="entry name" value="CHP00092"/>
    <property type="match status" value="1"/>
</dbReference>
<accession>A0A0E3ZTI9</accession>
<evidence type="ECO:0000256" key="2">
    <source>
        <dbReference type="ARBA" id="ARBA00022723"/>
    </source>
</evidence>
<dbReference type="Proteomes" id="UP000033054">
    <property type="component" value="Chromosome"/>
</dbReference>
<dbReference type="HAMAP" id="MF_00944">
    <property type="entry name" value="YchF_OLA1_ATPase"/>
    <property type="match status" value="1"/>
</dbReference>
<dbReference type="FunFam" id="1.10.150.300:FF:000001">
    <property type="entry name" value="Ribosome-binding ATPase YchF"/>
    <property type="match status" value="1"/>
</dbReference>
<keyword evidence="10" id="KW-1185">Reference proteome</keyword>
<dbReference type="Pfam" id="PF06071">
    <property type="entry name" value="YchF-GTPase_C"/>
    <property type="match status" value="1"/>
</dbReference>
<keyword evidence="2" id="KW-0479">Metal-binding</keyword>
<evidence type="ECO:0000259" key="7">
    <source>
        <dbReference type="PROSITE" id="PS51710"/>
    </source>
</evidence>
<dbReference type="SUPFAM" id="SSF81271">
    <property type="entry name" value="TGS-like"/>
    <property type="match status" value="1"/>
</dbReference>
<dbReference type="GO" id="GO:0005524">
    <property type="term" value="F:ATP binding"/>
    <property type="evidence" value="ECO:0007669"/>
    <property type="project" value="UniProtKB-UniRule"/>
</dbReference>
<dbReference type="PANTHER" id="PTHR23305:SF18">
    <property type="entry name" value="OBG-TYPE G DOMAIN-CONTAINING PROTEIN"/>
    <property type="match status" value="1"/>
</dbReference>
<evidence type="ECO:0000256" key="3">
    <source>
        <dbReference type="ARBA" id="ARBA00022741"/>
    </source>
</evidence>
<dbReference type="GO" id="GO:0005525">
    <property type="term" value="F:GTP binding"/>
    <property type="evidence" value="ECO:0007669"/>
    <property type="project" value="InterPro"/>
</dbReference>
<dbReference type="CDD" id="cd04867">
    <property type="entry name" value="TGS_YchF_OLA1"/>
    <property type="match status" value="1"/>
</dbReference>
<dbReference type="STRING" id="1379870.SD10_02435"/>
<comment type="function">
    <text evidence="6">ATPase that binds to both the 70S ribosome and the 50S ribosomal subunit in a nucleotide-independent manner.</text>
</comment>
<evidence type="ECO:0000256" key="6">
    <source>
        <dbReference type="HAMAP-Rule" id="MF_00944"/>
    </source>
</evidence>
<evidence type="ECO:0000256" key="4">
    <source>
        <dbReference type="ARBA" id="ARBA00022840"/>
    </source>
</evidence>
<comment type="cofactor">
    <cofactor evidence="1">
        <name>Mg(2+)</name>
        <dbReference type="ChEBI" id="CHEBI:18420"/>
    </cofactor>
</comment>
<reference evidence="9 10" key="1">
    <citation type="journal article" date="2014" name="Curr. Microbiol.">
        <title>Spirosoma radiotolerans sp. nov., a gamma-radiation-resistant bacterium isolated from gamma ray-irradiated soil.</title>
        <authorList>
            <person name="Lee J.J."/>
            <person name="Srinivasan S."/>
            <person name="Lim S."/>
            <person name="Joe M."/>
            <person name="Im S."/>
            <person name="Bae S.I."/>
            <person name="Park K.R."/>
            <person name="Han J.H."/>
            <person name="Park S.H."/>
            <person name="Joo B.M."/>
            <person name="Park S.J."/>
            <person name="Kim M.K."/>
        </authorList>
    </citation>
    <scope>NUCLEOTIDE SEQUENCE [LARGE SCALE GENOMIC DNA]</scope>
    <source>
        <strain evidence="9 10">DG5A</strain>
    </source>
</reference>
<feature type="domain" description="TGS" evidence="8">
    <location>
        <begin position="281"/>
        <end position="364"/>
    </location>
</feature>
<dbReference type="NCBIfam" id="TIGR00092">
    <property type="entry name" value="redox-regulated ATPase YchF"/>
    <property type="match status" value="1"/>
</dbReference>
<dbReference type="InterPro" id="IPR004095">
    <property type="entry name" value="TGS"/>
</dbReference>
<evidence type="ECO:0000256" key="5">
    <source>
        <dbReference type="ARBA" id="ARBA00022842"/>
    </source>
</evidence>
<comment type="similarity">
    <text evidence="6">Belongs to the TRAFAC class OBG-HflX-like GTPase superfamily. OBG GTPase family. YchF/OLA1 subfamily.</text>
</comment>
<dbReference type="EMBL" id="CP010429">
    <property type="protein sequence ID" value="AKD53929.1"/>
    <property type="molecule type" value="Genomic_DNA"/>
</dbReference>
<dbReference type="Pfam" id="PF01926">
    <property type="entry name" value="MMR_HSR1"/>
    <property type="match status" value="1"/>
</dbReference>
<dbReference type="InterPro" id="IPR012675">
    <property type="entry name" value="Beta-grasp_dom_sf"/>
</dbReference>
<dbReference type="CDD" id="cd01900">
    <property type="entry name" value="YchF"/>
    <property type="match status" value="1"/>
</dbReference>
<dbReference type="GO" id="GO:0043023">
    <property type="term" value="F:ribosomal large subunit binding"/>
    <property type="evidence" value="ECO:0007669"/>
    <property type="project" value="UniProtKB-UniRule"/>
</dbReference>
<evidence type="ECO:0000313" key="9">
    <source>
        <dbReference type="EMBL" id="AKD53929.1"/>
    </source>
</evidence>
<dbReference type="FunFam" id="3.10.20.30:FF:000001">
    <property type="entry name" value="Ribosome-binding ATPase YchF"/>
    <property type="match status" value="1"/>
</dbReference>
<keyword evidence="4 6" id="KW-0067">ATP-binding</keyword>
<dbReference type="GO" id="GO:0016887">
    <property type="term" value="F:ATP hydrolysis activity"/>
    <property type="evidence" value="ECO:0007669"/>
    <property type="project" value="UniProtKB-UniRule"/>
</dbReference>
<evidence type="ECO:0000259" key="8">
    <source>
        <dbReference type="PROSITE" id="PS51880"/>
    </source>
</evidence>
<dbReference type="HOGENOM" id="CLU_018395_0_1_10"/>
<proteinExistence type="inferred from homology"/>
<dbReference type="PRINTS" id="PR00326">
    <property type="entry name" value="GTP1OBG"/>
</dbReference>
<dbReference type="PANTHER" id="PTHR23305">
    <property type="entry name" value="OBG GTPASE FAMILY"/>
    <property type="match status" value="1"/>
</dbReference>
<name>A0A0E3ZTI9_9BACT</name>
<gene>
    <name evidence="6 9" type="primary">ychF</name>
    <name evidence="9" type="ORF">SD10_02435</name>
</gene>
<dbReference type="InterPro" id="IPR004396">
    <property type="entry name" value="ATPase_YchF/OLA1"/>
</dbReference>
<dbReference type="InterPro" id="IPR027417">
    <property type="entry name" value="P-loop_NTPase"/>
</dbReference>
<evidence type="ECO:0000313" key="10">
    <source>
        <dbReference type="Proteomes" id="UP000033054"/>
    </source>
</evidence>
<dbReference type="AlphaFoldDB" id="A0A0E3ZTI9"/>
<dbReference type="InterPro" id="IPR006073">
    <property type="entry name" value="GTP-bd"/>
</dbReference>
<dbReference type="SUPFAM" id="SSF52540">
    <property type="entry name" value="P-loop containing nucleoside triphosphate hydrolases"/>
    <property type="match status" value="1"/>
</dbReference>
<dbReference type="Gene3D" id="1.10.150.300">
    <property type="entry name" value="TGS-like domain"/>
    <property type="match status" value="1"/>
</dbReference>
<dbReference type="GO" id="GO:0046872">
    <property type="term" value="F:metal ion binding"/>
    <property type="evidence" value="ECO:0007669"/>
    <property type="project" value="UniProtKB-KW"/>
</dbReference>
<feature type="domain" description="OBG-type G" evidence="7">
    <location>
        <begin position="3"/>
        <end position="258"/>
    </location>
</feature>
<keyword evidence="5" id="KW-0460">Magnesium</keyword>
<dbReference type="InterPro" id="IPR023192">
    <property type="entry name" value="TGS-like_dom_sf"/>
</dbReference>
<dbReference type="PROSITE" id="PS51880">
    <property type="entry name" value="TGS"/>
    <property type="match status" value="1"/>
</dbReference>
<dbReference type="PATRIC" id="fig|1379870.5.peg.543"/>
<organism evidence="9 10">
    <name type="scientific">Spirosoma radiotolerans</name>
    <dbReference type="NCBI Taxonomy" id="1379870"/>
    <lineage>
        <taxon>Bacteria</taxon>
        <taxon>Pseudomonadati</taxon>
        <taxon>Bacteroidota</taxon>
        <taxon>Cytophagia</taxon>
        <taxon>Cytophagales</taxon>
        <taxon>Cytophagaceae</taxon>
        <taxon>Spirosoma</taxon>
    </lineage>
</organism>
<evidence type="ECO:0000256" key="1">
    <source>
        <dbReference type="ARBA" id="ARBA00001946"/>
    </source>
</evidence>
<protein>
    <recommendedName>
        <fullName evidence="6">Ribosome-binding ATPase YchF</fullName>
    </recommendedName>
</protein>
<keyword evidence="3 6" id="KW-0547">Nucleotide-binding</keyword>
<dbReference type="InterPro" id="IPR041706">
    <property type="entry name" value="YchF_N"/>
</dbReference>